<dbReference type="EMBL" id="JAINDJ010000004">
    <property type="protein sequence ID" value="KAG9449515.1"/>
    <property type="molecule type" value="Genomic_DNA"/>
</dbReference>
<reference evidence="2 3" key="1">
    <citation type="submission" date="2021-07" db="EMBL/GenBank/DDBJ databases">
        <title>The Aristolochia fimbriata genome: insights into angiosperm evolution, floral development and chemical biosynthesis.</title>
        <authorList>
            <person name="Jiao Y."/>
        </authorList>
    </citation>
    <scope>NUCLEOTIDE SEQUENCE [LARGE SCALE GENOMIC DNA]</scope>
    <source>
        <strain evidence="2">IBCAS-2021</strain>
        <tissue evidence="2">Leaf</tissue>
    </source>
</reference>
<dbReference type="Pfam" id="PF04185">
    <property type="entry name" value="Phosphoesterase"/>
    <property type="match status" value="2"/>
</dbReference>
<dbReference type="GO" id="GO:0009395">
    <property type="term" value="P:phospholipid catabolic process"/>
    <property type="evidence" value="ECO:0007669"/>
    <property type="project" value="TreeGrafter"/>
</dbReference>
<keyword evidence="3" id="KW-1185">Reference proteome</keyword>
<dbReference type="PANTHER" id="PTHR31956">
    <property type="entry name" value="NON-SPECIFIC PHOSPHOLIPASE C4-RELATED"/>
    <property type="match status" value="1"/>
</dbReference>
<dbReference type="PANTHER" id="PTHR31956:SF26">
    <property type="entry name" value="NON-SPECIFIC PHOSPHOLIPASE C2"/>
    <property type="match status" value="1"/>
</dbReference>
<sequence>MNGFALQAFTMTNATAMPREVMNGFDPGMVPVYRALVSEFAVVDRWFASVPSSTQPNRLFVHSGTSHGTTYNVNKLLAEGYPQRTIFENVHDEEGKAAQLRGGGAAIHGLQGNVGERRPPVARRVPGAGDGEGGVRDVAGEAATPQWNETLLVITYDEHGGFYDHVPTPVSGVLNPDEIVVPKPINFRFDKLGT</sequence>
<dbReference type="Proteomes" id="UP000825729">
    <property type="component" value="Unassembled WGS sequence"/>
</dbReference>
<dbReference type="GO" id="GO:0016788">
    <property type="term" value="F:hydrolase activity, acting on ester bonds"/>
    <property type="evidence" value="ECO:0007669"/>
    <property type="project" value="InterPro"/>
</dbReference>
<dbReference type="InterPro" id="IPR017850">
    <property type="entry name" value="Alkaline_phosphatase_core_sf"/>
</dbReference>
<proteinExistence type="predicted"/>
<dbReference type="AlphaFoldDB" id="A0AAV7EN20"/>
<evidence type="ECO:0000313" key="3">
    <source>
        <dbReference type="Proteomes" id="UP000825729"/>
    </source>
</evidence>
<organism evidence="2 3">
    <name type="scientific">Aristolochia fimbriata</name>
    <name type="common">White veined hardy Dutchman's pipe vine</name>
    <dbReference type="NCBI Taxonomy" id="158543"/>
    <lineage>
        <taxon>Eukaryota</taxon>
        <taxon>Viridiplantae</taxon>
        <taxon>Streptophyta</taxon>
        <taxon>Embryophyta</taxon>
        <taxon>Tracheophyta</taxon>
        <taxon>Spermatophyta</taxon>
        <taxon>Magnoliopsida</taxon>
        <taxon>Magnoliidae</taxon>
        <taxon>Piperales</taxon>
        <taxon>Aristolochiaceae</taxon>
        <taxon>Aristolochia</taxon>
    </lineage>
</organism>
<protein>
    <submittedName>
        <fullName evidence="2">Uncharacterized protein</fullName>
    </submittedName>
</protein>
<keyword evidence="1" id="KW-0378">Hydrolase</keyword>
<dbReference type="InterPro" id="IPR007312">
    <property type="entry name" value="Phosphoesterase"/>
</dbReference>
<evidence type="ECO:0000256" key="1">
    <source>
        <dbReference type="ARBA" id="ARBA00022801"/>
    </source>
</evidence>
<evidence type="ECO:0000313" key="2">
    <source>
        <dbReference type="EMBL" id="KAG9449515.1"/>
    </source>
</evidence>
<dbReference type="Gene3D" id="3.40.720.10">
    <property type="entry name" value="Alkaline Phosphatase, subunit A"/>
    <property type="match status" value="1"/>
</dbReference>
<name>A0AAV7EN20_ARIFI</name>
<gene>
    <name evidence="2" type="ORF">H6P81_009480</name>
</gene>
<accession>A0AAV7EN20</accession>
<comment type="caution">
    <text evidence="2">The sequence shown here is derived from an EMBL/GenBank/DDBJ whole genome shotgun (WGS) entry which is preliminary data.</text>
</comment>